<dbReference type="InterPro" id="IPR048263">
    <property type="entry name" value="Arb2"/>
</dbReference>
<keyword evidence="4" id="KW-1185">Reference proteome</keyword>
<dbReference type="InParanoid" id="F1A580"/>
<evidence type="ECO:0000313" key="3">
    <source>
        <dbReference type="EMBL" id="EGC28652.1"/>
    </source>
</evidence>
<sequence length="375" mass="42952">MEKETKEITPPSTPPTHTDEEKNNKDIEENLIFQKSLTENLNSRFYNNNNNENKNDKNNNIDYKNYKSLKDFSYYYNDQMQLRSIDGEEKFKFVNQEHYDRLGDVIVTTIQDMMKSEPYNLNEIWIPEKSENETENENFAQSNIFLSKDFYDNSENLMVLINGSGAVKSGQWARSLCINDSLNSGTILPYLKEAKDNGFSIIVLNPNFNYIEESSSSSNEKSNDNDEPLKKKKKVERQYVKGSESSQNHVLYVFDHFISKSPAKKIIIVAHSFGGVNTCHLLDNRAEKIENRLAGIALTDSVHSISSKSNQFTKSFFGNQDKTINFIRSEEEVGTDLGFSKPQGCRIASAGHTIHEFTSAFCKVPLFNFILKIIK</sequence>
<dbReference type="GO" id="GO:0031048">
    <property type="term" value="P:regulatory ncRNA-mediated heterochromatin formation"/>
    <property type="evidence" value="ECO:0000318"/>
    <property type="project" value="GO_Central"/>
</dbReference>
<dbReference type="InterPro" id="IPR053858">
    <property type="entry name" value="Arb2_dom"/>
</dbReference>
<dbReference type="eggNOG" id="KOG3967">
    <property type="taxonomic scope" value="Eukaryota"/>
</dbReference>
<dbReference type="Pfam" id="PF22749">
    <property type="entry name" value="Arb2"/>
    <property type="match status" value="1"/>
</dbReference>
<feature type="domain" description="Arb2" evidence="2">
    <location>
        <begin position="67"/>
        <end position="332"/>
    </location>
</feature>
<dbReference type="PANTHER" id="PTHR21357:SF4">
    <property type="entry name" value="FAM172 FAMILY PROTEIN HOMOLOG CG10038"/>
    <property type="match status" value="1"/>
</dbReference>
<dbReference type="PANTHER" id="PTHR21357">
    <property type="entry name" value="FAM172 FAMILY PROTEIN HOMOLOG CG10038"/>
    <property type="match status" value="1"/>
</dbReference>
<protein>
    <recommendedName>
        <fullName evidence="2">Arb2 domain-containing protein</fullName>
    </recommendedName>
</protein>
<dbReference type="VEuPathDB" id="AmoebaDB:DICPUDRAFT_44008"/>
<feature type="region of interest" description="Disordered" evidence="1">
    <location>
        <begin position="1"/>
        <end position="27"/>
    </location>
</feature>
<dbReference type="Proteomes" id="UP000001064">
    <property type="component" value="Unassembled WGS sequence"/>
</dbReference>
<evidence type="ECO:0000259" key="2">
    <source>
        <dbReference type="Pfam" id="PF22749"/>
    </source>
</evidence>
<dbReference type="GO" id="GO:0005634">
    <property type="term" value="C:nucleus"/>
    <property type="evidence" value="ECO:0000318"/>
    <property type="project" value="GO_Central"/>
</dbReference>
<organism evidence="3 4">
    <name type="scientific">Dictyostelium purpureum</name>
    <name type="common">Slime mold</name>
    <dbReference type="NCBI Taxonomy" id="5786"/>
    <lineage>
        <taxon>Eukaryota</taxon>
        <taxon>Amoebozoa</taxon>
        <taxon>Evosea</taxon>
        <taxon>Eumycetozoa</taxon>
        <taxon>Dictyostelia</taxon>
        <taxon>Dictyosteliales</taxon>
        <taxon>Dictyosteliaceae</taxon>
        <taxon>Dictyostelium</taxon>
    </lineage>
</organism>
<feature type="region of interest" description="Disordered" evidence="1">
    <location>
        <begin position="214"/>
        <end position="241"/>
    </location>
</feature>
<dbReference type="InterPro" id="IPR029058">
    <property type="entry name" value="AB_hydrolase_fold"/>
</dbReference>
<dbReference type="OMA" id="QWSQQAI"/>
<accession>F1A580</accession>
<dbReference type="KEGG" id="dpp:DICPUDRAFT_44008"/>
<dbReference type="GeneID" id="10510548"/>
<dbReference type="RefSeq" id="XP_003294823.1">
    <property type="nucleotide sequence ID" value="XM_003294775.1"/>
</dbReference>
<dbReference type="FunCoup" id="F1A580">
    <property type="interactions" value="331"/>
</dbReference>
<dbReference type="EMBL" id="GL871575">
    <property type="protein sequence ID" value="EGC28652.1"/>
    <property type="molecule type" value="Genomic_DNA"/>
</dbReference>
<evidence type="ECO:0000256" key="1">
    <source>
        <dbReference type="SAM" id="MobiDB-lite"/>
    </source>
</evidence>
<evidence type="ECO:0000313" key="4">
    <source>
        <dbReference type="Proteomes" id="UP000001064"/>
    </source>
</evidence>
<gene>
    <name evidence="3" type="ORF">DICPUDRAFT_44008</name>
</gene>
<dbReference type="OrthoDB" id="421951at2759"/>
<dbReference type="Gene3D" id="3.40.50.1820">
    <property type="entry name" value="alpha/beta hydrolase"/>
    <property type="match status" value="1"/>
</dbReference>
<reference evidence="4" key="1">
    <citation type="journal article" date="2011" name="Genome Biol.">
        <title>Comparative genomics of the social amoebae Dictyostelium discoideum and Dictyostelium purpureum.</title>
        <authorList>
            <consortium name="US DOE Joint Genome Institute (JGI-PGF)"/>
            <person name="Sucgang R."/>
            <person name="Kuo A."/>
            <person name="Tian X."/>
            <person name="Salerno W."/>
            <person name="Parikh A."/>
            <person name="Feasley C.L."/>
            <person name="Dalin E."/>
            <person name="Tu H."/>
            <person name="Huang E."/>
            <person name="Barry K."/>
            <person name="Lindquist E."/>
            <person name="Shapiro H."/>
            <person name="Bruce D."/>
            <person name="Schmutz J."/>
            <person name="Salamov A."/>
            <person name="Fey P."/>
            <person name="Gaudet P."/>
            <person name="Anjard C."/>
            <person name="Babu M.M."/>
            <person name="Basu S."/>
            <person name="Bushmanova Y."/>
            <person name="van der Wel H."/>
            <person name="Katoh-Kurasawa M."/>
            <person name="Dinh C."/>
            <person name="Coutinho P.M."/>
            <person name="Saito T."/>
            <person name="Elias M."/>
            <person name="Schaap P."/>
            <person name="Kay R.R."/>
            <person name="Henrissat B."/>
            <person name="Eichinger L."/>
            <person name="Rivero F."/>
            <person name="Putnam N.H."/>
            <person name="West C.M."/>
            <person name="Loomis W.F."/>
            <person name="Chisholm R.L."/>
            <person name="Shaulsky G."/>
            <person name="Strassmann J.E."/>
            <person name="Queller D.C."/>
            <person name="Kuspa A."/>
            <person name="Grigoriev I.V."/>
        </authorList>
    </citation>
    <scope>NUCLEOTIDE SEQUENCE [LARGE SCALE GENOMIC DNA]</scope>
    <source>
        <strain evidence="4">QSDP1</strain>
    </source>
</reference>
<dbReference type="SUPFAM" id="SSF53474">
    <property type="entry name" value="alpha/beta-Hydrolases"/>
    <property type="match status" value="1"/>
</dbReference>
<feature type="compositionally biased region" description="Basic and acidic residues" evidence="1">
    <location>
        <begin position="17"/>
        <end position="27"/>
    </location>
</feature>
<proteinExistence type="predicted"/>
<name>F1A580_DICPU</name>
<dbReference type="AlphaFoldDB" id="F1A580"/>
<dbReference type="FunFam" id="3.40.50.1820:FF:000894">
    <property type="entry name" value="FAM172 family protein homolog"/>
    <property type="match status" value="1"/>
</dbReference>